<dbReference type="NCBIfam" id="NF003507">
    <property type="entry name" value="PRK05170.2-5"/>
    <property type="match status" value="1"/>
</dbReference>
<organism evidence="3 4">
    <name type="scientific">Hwanghaeella grinnelliae</name>
    <dbReference type="NCBI Taxonomy" id="2500179"/>
    <lineage>
        <taxon>Bacteria</taxon>
        <taxon>Pseudomonadati</taxon>
        <taxon>Pseudomonadota</taxon>
        <taxon>Alphaproteobacteria</taxon>
        <taxon>Rhodospirillales</taxon>
        <taxon>Rhodospirillaceae</taxon>
        <taxon>Hwanghaeella</taxon>
    </lineage>
</organism>
<dbReference type="OrthoDB" id="9786855at2"/>
<dbReference type="Pfam" id="PF03692">
    <property type="entry name" value="CxxCxxCC"/>
    <property type="match status" value="1"/>
</dbReference>
<evidence type="ECO:0000256" key="1">
    <source>
        <dbReference type="HAMAP-Rule" id="MF_00676"/>
    </source>
</evidence>
<reference evidence="4" key="1">
    <citation type="submission" date="2019-01" db="EMBL/GenBank/DDBJ databases">
        <title>Gri0909 isolated from a small marine red alga.</title>
        <authorList>
            <person name="Kim J."/>
            <person name="Jeong S.E."/>
            <person name="Jeon C.O."/>
        </authorList>
    </citation>
    <scope>NUCLEOTIDE SEQUENCE [LARGE SCALE GENOMIC DNA]</scope>
    <source>
        <strain evidence="4">Gri0909</strain>
    </source>
</reference>
<dbReference type="Proteomes" id="UP000287447">
    <property type="component" value="Unassembled WGS sequence"/>
</dbReference>
<protein>
    <recommendedName>
        <fullName evidence="1">UPF0260 protein EOI86_12760</fullName>
    </recommendedName>
</protein>
<sequence>MTTNAAPFWKTKTLAEMDNSEWESLCDGCGQCCLHKLEDSDTGAVAVTDVACAFLDIEKCRCIDYANRAVNVPDCVALSVANVGSLHWMPETCAYRVLSEGKDLADWHPLITGDPDSVHRAGISVRGRAVSELSVSDLEDHVTGWLNANRATLEWRQKEARRQSASGADKPKSNRKPARNKPAQKRKHR</sequence>
<dbReference type="EMBL" id="SADE01000002">
    <property type="protein sequence ID" value="RVU36097.1"/>
    <property type="molecule type" value="Genomic_DNA"/>
</dbReference>
<feature type="region of interest" description="Disordered" evidence="2">
    <location>
        <begin position="156"/>
        <end position="189"/>
    </location>
</feature>
<proteinExistence type="inferred from homology"/>
<accession>A0A437QNS4</accession>
<evidence type="ECO:0000313" key="3">
    <source>
        <dbReference type="EMBL" id="RVU36097.1"/>
    </source>
</evidence>
<evidence type="ECO:0000256" key="2">
    <source>
        <dbReference type="SAM" id="MobiDB-lite"/>
    </source>
</evidence>
<dbReference type="PANTHER" id="PTHR37421:SF1">
    <property type="entry name" value="UPF0260 PROTEIN YCGN"/>
    <property type="match status" value="1"/>
</dbReference>
<dbReference type="InterPro" id="IPR008228">
    <property type="entry name" value="UCP006173"/>
</dbReference>
<gene>
    <name evidence="3" type="ORF">EOI86_12760</name>
</gene>
<evidence type="ECO:0000313" key="4">
    <source>
        <dbReference type="Proteomes" id="UP000287447"/>
    </source>
</evidence>
<comment type="caution">
    <text evidence="3">The sequence shown here is derived from an EMBL/GenBank/DDBJ whole genome shotgun (WGS) entry which is preliminary data.</text>
</comment>
<dbReference type="InterPro" id="IPR005358">
    <property type="entry name" value="Puta_zinc/iron-chelating_dom"/>
</dbReference>
<comment type="similarity">
    <text evidence="1">Belongs to the UPF0260 family.</text>
</comment>
<name>A0A437QNS4_9PROT</name>
<dbReference type="NCBIfam" id="NF003501">
    <property type="entry name" value="PRK05170.1-5"/>
    <property type="match status" value="1"/>
</dbReference>
<dbReference type="HAMAP" id="MF_00676">
    <property type="entry name" value="UPF0260"/>
    <property type="match status" value="1"/>
</dbReference>
<dbReference type="RefSeq" id="WP_127765573.1">
    <property type="nucleotide sequence ID" value="NZ_SADE01000002.1"/>
</dbReference>
<dbReference type="PANTHER" id="PTHR37421">
    <property type="entry name" value="UPF0260 PROTEIN YCGN"/>
    <property type="match status" value="1"/>
</dbReference>
<feature type="compositionally biased region" description="Basic residues" evidence="2">
    <location>
        <begin position="173"/>
        <end position="189"/>
    </location>
</feature>
<dbReference type="AlphaFoldDB" id="A0A437QNS4"/>
<keyword evidence="4" id="KW-1185">Reference proteome</keyword>